<evidence type="ECO:0000313" key="3">
    <source>
        <dbReference type="Proteomes" id="UP000010959"/>
    </source>
</evidence>
<dbReference type="CDD" id="cd16031">
    <property type="entry name" value="G6S_like"/>
    <property type="match status" value="1"/>
</dbReference>
<feature type="domain" description="Sulfatase N-terminal" evidence="1">
    <location>
        <begin position="125"/>
        <end position="447"/>
    </location>
</feature>
<reference evidence="2 3" key="1">
    <citation type="journal article" date="2013" name="Mar. Genomics">
        <title>Expression of sulfatases in Rhodopirellula baltica and the diversity of sulfatases in the genus Rhodopirellula.</title>
        <authorList>
            <person name="Wegner C.E."/>
            <person name="Richter-Heitmann T."/>
            <person name="Klindworth A."/>
            <person name="Klockow C."/>
            <person name="Richter M."/>
            <person name="Achstetter T."/>
            <person name="Glockner F.O."/>
            <person name="Harder J."/>
        </authorList>
    </citation>
    <scope>NUCLEOTIDE SEQUENCE [LARGE SCALE GENOMIC DNA]</scope>
    <source>
        <strain evidence="2 3">SWK14</strain>
    </source>
</reference>
<proteinExistence type="predicted"/>
<dbReference type="InterPro" id="IPR000917">
    <property type="entry name" value="Sulfatase_N"/>
</dbReference>
<dbReference type="SUPFAM" id="SSF53649">
    <property type="entry name" value="Alkaline phosphatase-like"/>
    <property type="match status" value="1"/>
</dbReference>
<dbReference type="PATRIC" id="fig|993516.3.peg.4369"/>
<dbReference type="InterPro" id="IPR017850">
    <property type="entry name" value="Alkaline_phosphatase_core_sf"/>
</dbReference>
<comment type="caution">
    <text evidence="2">The sequence shown here is derived from an EMBL/GenBank/DDBJ whole genome shotgun (WGS) entry which is preliminary data.</text>
</comment>
<dbReference type="PANTHER" id="PTHR43108:SF6">
    <property type="entry name" value="N-SULPHOGLUCOSAMINE SULPHOHYDROLASE"/>
    <property type="match status" value="1"/>
</dbReference>
<name>L7CD46_RHOBT</name>
<accession>L7CD46</accession>
<dbReference type="EMBL" id="AMWG01000117">
    <property type="protein sequence ID" value="ELP31928.1"/>
    <property type="molecule type" value="Genomic_DNA"/>
</dbReference>
<organism evidence="2 3">
    <name type="scientific">Rhodopirellula baltica SWK14</name>
    <dbReference type="NCBI Taxonomy" id="993516"/>
    <lineage>
        <taxon>Bacteria</taxon>
        <taxon>Pseudomonadati</taxon>
        <taxon>Planctomycetota</taxon>
        <taxon>Planctomycetia</taxon>
        <taxon>Pirellulales</taxon>
        <taxon>Pirellulaceae</taxon>
        <taxon>Rhodopirellula</taxon>
    </lineage>
</organism>
<dbReference type="Pfam" id="PF00884">
    <property type="entry name" value="Sulfatase"/>
    <property type="match status" value="1"/>
</dbReference>
<dbReference type="Gene3D" id="3.40.720.10">
    <property type="entry name" value="Alkaline Phosphatase, subunit A"/>
    <property type="match status" value="1"/>
</dbReference>
<sequence>MGGVLVSAEDDETQAAEPRSMMNKMANGDRKVSGNRIEVLAAKVHFYCEKLLLYLARPCPWSSPLEKPPSCQNIMISSWCRKAWFRHVSPACGLSVFAALLVGSLSSSVSAASGDTDKASDVPMNVVVLYADDWRHDTLGVAGNPVVKTPTLDALASEGMRFTENCVTTSICGVSRACLFTGQWMSSHGCDGFKPFETPWQQTYPGILRDNGYYVGHVGKWHNGKFPGEKFDFGRSYYGRHWFKMPDGSKVHVTQRNENDALEFLGKRPKDQPFCLTVAFFATHAEDGNPQQFLPQPESMHLYQDVEIPVPSNATDESFHRLPEFVANDGNEGRNRYHWRFDTPEKYQIMMKNYYRLATEVDSTCGRILTELEEQGVLDNTLVIFTTDNGYYHAEHGLADKWYPHQESIRVPLIIRDPRMSADKHGSTNEDFTLSVDLAPTILSAVGAEVPESMQGRDMSVLYGANDAEQGDWREEFFYEHPTIRDKNFIPTSEALVRKDWKYFYWPEFDREQLFHISEDPHEENDLVNDPAHAKQLAEMRARFQELKREAASKSNG</sequence>
<evidence type="ECO:0000259" key="1">
    <source>
        <dbReference type="Pfam" id="PF00884"/>
    </source>
</evidence>
<protein>
    <submittedName>
        <fullName evidence="2">Mucin-desulfating sulfatase (N-acetylglucosamine-6-sulfatase)</fullName>
    </submittedName>
</protein>
<evidence type="ECO:0000313" key="2">
    <source>
        <dbReference type="EMBL" id="ELP31928.1"/>
    </source>
</evidence>
<dbReference type="PANTHER" id="PTHR43108">
    <property type="entry name" value="N-ACETYLGLUCOSAMINE-6-SULFATASE FAMILY MEMBER"/>
    <property type="match status" value="1"/>
</dbReference>
<gene>
    <name evidence="2" type="ORF">RBSWK_04083</name>
</gene>
<dbReference type="Proteomes" id="UP000010959">
    <property type="component" value="Unassembled WGS sequence"/>
</dbReference>
<dbReference type="AlphaFoldDB" id="L7CD46"/>